<dbReference type="PANTHER" id="PTHR33445">
    <property type="entry name" value="ATP SYNTHASE SUBUNIT B', CHLOROPLASTIC"/>
    <property type="match status" value="1"/>
</dbReference>
<keyword evidence="19" id="KW-1185">Reference proteome</keyword>
<dbReference type="EMBL" id="JACGWT010000005">
    <property type="protein sequence ID" value="MBA8795545.1"/>
    <property type="molecule type" value="Genomic_DNA"/>
</dbReference>
<evidence type="ECO:0000256" key="5">
    <source>
        <dbReference type="ARBA" id="ARBA00022547"/>
    </source>
</evidence>
<evidence type="ECO:0000256" key="9">
    <source>
        <dbReference type="ARBA" id="ARBA00023065"/>
    </source>
</evidence>
<organism evidence="18 19">
    <name type="scientific">Microlunatus kandeliicorticis</name>
    <dbReference type="NCBI Taxonomy" id="1759536"/>
    <lineage>
        <taxon>Bacteria</taxon>
        <taxon>Bacillati</taxon>
        <taxon>Actinomycetota</taxon>
        <taxon>Actinomycetes</taxon>
        <taxon>Propionibacteriales</taxon>
        <taxon>Propionibacteriaceae</taxon>
        <taxon>Microlunatus</taxon>
    </lineage>
</organism>
<comment type="caution">
    <text evidence="18">The sequence shown here is derived from an EMBL/GenBank/DDBJ whole genome shotgun (WGS) entry which is preliminary data.</text>
</comment>
<evidence type="ECO:0000256" key="14">
    <source>
        <dbReference type="HAMAP-Rule" id="MF_01398"/>
    </source>
</evidence>
<evidence type="ECO:0000256" key="8">
    <source>
        <dbReference type="ARBA" id="ARBA00022989"/>
    </source>
</evidence>
<keyword evidence="3 14" id="KW-0813">Transport</keyword>
<keyword evidence="8 14" id="KW-1133">Transmembrane helix</keyword>
<keyword evidence="6 14" id="KW-0812">Transmembrane</keyword>
<evidence type="ECO:0000313" key="18">
    <source>
        <dbReference type="EMBL" id="MBA8795545.1"/>
    </source>
</evidence>
<dbReference type="HAMAP" id="MF_01398">
    <property type="entry name" value="ATP_synth_b_bprime"/>
    <property type="match status" value="1"/>
</dbReference>
<dbReference type="GO" id="GO:0005886">
    <property type="term" value="C:plasma membrane"/>
    <property type="evidence" value="ECO:0007669"/>
    <property type="project" value="UniProtKB-SubCell"/>
</dbReference>
<dbReference type="InterPro" id="IPR028987">
    <property type="entry name" value="ATP_synth_B-like_membr_sf"/>
</dbReference>
<dbReference type="InterPro" id="IPR005864">
    <property type="entry name" value="ATP_synth_F0_bsu_bac"/>
</dbReference>
<keyword evidence="9 14" id="KW-0406">Ion transport</keyword>
<dbReference type="GO" id="GO:0045259">
    <property type="term" value="C:proton-transporting ATP synthase complex"/>
    <property type="evidence" value="ECO:0007669"/>
    <property type="project" value="UniProtKB-KW"/>
</dbReference>
<name>A0A7W3IUR9_9ACTN</name>
<comment type="similarity">
    <text evidence="2 14 15">Belongs to the ATPase B chain family.</text>
</comment>
<keyword evidence="10 14" id="KW-0472">Membrane</keyword>
<proteinExistence type="inferred from homology"/>
<evidence type="ECO:0000313" key="19">
    <source>
        <dbReference type="Proteomes" id="UP000523079"/>
    </source>
</evidence>
<dbReference type="GO" id="GO:0046933">
    <property type="term" value="F:proton-transporting ATP synthase activity, rotational mechanism"/>
    <property type="evidence" value="ECO:0007669"/>
    <property type="project" value="UniProtKB-UniRule"/>
</dbReference>
<dbReference type="SUPFAM" id="SSF81573">
    <property type="entry name" value="F1F0 ATP synthase subunit B, membrane domain"/>
    <property type="match status" value="1"/>
</dbReference>
<evidence type="ECO:0000256" key="6">
    <source>
        <dbReference type="ARBA" id="ARBA00022692"/>
    </source>
</evidence>
<dbReference type="Pfam" id="PF00430">
    <property type="entry name" value="ATP-synt_B"/>
    <property type="match status" value="1"/>
</dbReference>
<gene>
    <name evidence="14" type="primary">atpF</name>
    <name evidence="18" type="ORF">FHX74_003181</name>
</gene>
<dbReference type="AlphaFoldDB" id="A0A7W3IUR9"/>
<feature type="region of interest" description="Disordered" evidence="17">
    <location>
        <begin position="172"/>
        <end position="193"/>
    </location>
</feature>
<keyword evidence="11 14" id="KW-0066">ATP synthesis</keyword>
<evidence type="ECO:0000256" key="2">
    <source>
        <dbReference type="ARBA" id="ARBA00005513"/>
    </source>
</evidence>
<comment type="subunit">
    <text evidence="13 14">F-type ATPases have 2 components, F(1) - the catalytic core - and F(0) - the membrane proton channel. F(1) has five subunits: alpha(3), beta(3), gamma(1), delta(1), epsilon(1). F(0) has three main subunits: a(1), b(2) and c(10-14). The alpha and beta chains form an alternating ring which encloses part of the gamma chain. F(1) is attached to F(0) by a central stalk formed by the gamma and epsilon chains, while a peripheral stalk is formed by the delta and b chains.</text>
</comment>
<keyword evidence="5 14" id="KW-0138">CF(0)</keyword>
<protein>
    <recommendedName>
        <fullName evidence="14">ATP synthase subunit b</fullName>
    </recommendedName>
    <alternativeName>
        <fullName evidence="14">ATP synthase F(0) sector subunit b</fullName>
    </alternativeName>
    <alternativeName>
        <fullName evidence="14">ATPase subunit I</fullName>
    </alternativeName>
    <alternativeName>
        <fullName evidence="14">F-type ATPase subunit b</fullName>
        <shortName evidence="14">F-ATPase subunit b</shortName>
    </alternativeName>
</protein>
<evidence type="ECO:0000256" key="16">
    <source>
        <dbReference type="SAM" id="Coils"/>
    </source>
</evidence>
<evidence type="ECO:0000256" key="10">
    <source>
        <dbReference type="ARBA" id="ARBA00023136"/>
    </source>
</evidence>
<evidence type="ECO:0000256" key="12">
    <source>
        <dbReference type="ARBA" id="ARBA00025198"/>
    </source>
</evidence>
<comment type="function">
    <text evidence="12 14">F(1)F(0) ATP synthase produces ATP from ADP in the presence of a proton or sodium gradient. F-type ATPases consist of two structural domains, F(1) containing the extramembraneous catalytic core and F(0) containing the membrane proton channel, linked together by a central stalk and a peripheral stalk. During catalysis, ATP synthesis in the catalytic domain of F(1) is coupled via a rotary mechanism of the central stalk subunits to proton translocation.</text>
</comment>
<dbReference type="CDD" id="cd06503">
    <property type="entry name" value="ATP-synt_Fo_b"/>
    <property type="match status" value="1"/>
</dbReference>
<evidence type="ECO:0000256" key="11">
    <source>
        <dbReference type="ARBA" id="ARBA00023310"/>
    </source>
</evidence>
<sequence length="193" mass="21227">MNDAIIPLVVPMAGENPLLPHLSEIIAAVVFVLILTVIISKAVVPRFEATYQARTEAIEGGIEKAERAQREAQAALEQYQAQLASSRSEAAKIREDAKTEGGRIIAEMREQAQAEAARIVQNAHNQMEAERNQVVSQLRAEIGGLATNLAGRIVGESLDDDERARRTVDRFLSELESHEDGRPTQQPEESAHR</sequence>
<evidence type="ECO:0000256" key="4">
    <source>
        <dbReference type="ARBA" id="ARBA00022475"/>
    </source>
</evidence>
<dbReference type="PANTHER" id="PTHR33445:SF1">
    <property type="entry name" value="ATP SYNTHASE SUBUNIT B"/>
    <property type="match status" value="1"/>
</dbReference>
<evidence type="ECO:0000256" key="17">
    <source>
        <dbReference type="SAM" id="MobiDB-lite"/>
    </source>
</evidence>
<keyword evidence="7 14" id="KW-0375">Hydrogen ion transport</keyword>
<feature type="coiled-coil region" evidence="16">
    <location>
        <begin position="58"/>
        <end position="96"/>
    </location>
</feature>
<dbReference type="Proteomes" id="UP000523079">
    <property type="component" value="Unassembled WGS sequence"/>
</dbReference>
<dbReference type="GO" id="GO:0046961">
    <property type="term" value="F:proton-transporting ATPase activity, rotational mechanism"/>
    <property type="evidence" value="ECO:0007669"/>
    <property type="project" value="TreeGrafter"/>
</dbReference>
<comment type="subcellular location">
    <subcellularLocation>
        <location evidence="1 14">Cell membrane</location>
        <topology evidence="1 14">Single-pass membrane protein</topology>
    </subcellularLocation>
</comment>
<feature type="transmembrane region" description="Helical" evidence="14">
    <location>
        <begin position="25"/>
        <end position="44"/>
    </location>
</feature>
<dbReference type="Gene3D" id="1.20.5.620">
    <property type="entry name" value="F1F0 ATP synthase subunit B, membrane domain"/>
    <property type="match status" value="1"/>
</dbReference>
<evidence type="ECO:0000256" key="3">
    <source>
        <dbReference type="ARBA" id="ARBA00022448"/>
    </source>
</evidence>
<dbReference type="NCBIfam" id="NF004412">
    <property type="entry name" value="PRK05759.1-3"/>
    <property type="match status" value="1"/>
</dbReference>
<accession>A0A7W3IUR9</accession>
<evidence type="ECO:0000256" key="15">
    <source>
        <dbReference type="RuleBase" id="RU003848"/>
    </source>
</evidence>
<reference evidence="18 19" key="1">
    <citation type="submission" date="2020-07" db="EMBL/GenBank/DDBJ databases">
        <title>Sequencing the genomes of 1000 actinobacteria strains.</title>
        <authorList>
            <person name="Klenk H.-P."/>
        </authorList>
    </citation>
    <scope>NUCLEOTIDE SEQUENCE [LARGE SCALE GENOMIC DNA]</scope>
    <source>
        <strain evidence="18 19">DSM 100723</strain>
    </source>
</reference>
<keyword evidence="4 14" id="KW-1003">Cell membrane</keyword>
<keyword evidence="16" id="KW-0175">Coiled coil</keyword>
<evidence type="ECO:0000256" key="1">
    <source>
        <dbReference type="ARBA" id="ARBA00004162"/>
    </source>
</evidence>
<feature type="compositionally biased region" description="Polar residues" evidence="17">
    <location>
        <begin position="183"/>
        <end position="193"/>
    </location>
</feature>
<feature type="compositionally biased region" description="Basic and acidic residues" evidence="17">
    <location>
        <begin position="172"/>
        <end position="182"/>
    </location>
</feature>
<evidence type="ECO:0000256" key="7">
    <source>
        <dbReference type="ARBA" id="ARBA00022781"/>
    </source>
</evidence>
<dbReference type="InterPro" id="IPR050059">
    <property type="entry name" value="ATP_synthase_B_chain"/>
</dbReference>
<dbReference type="InterPro" id="IPR002146">
    <property type="entry name" value="ATP_synth_b/b'su_bac/chlpt"/>
</dbReference>
<comment type="function">
    <text evidence="14">Component of the F(0) channel, it forms part of the peripheral stalk, linking F(1) to F(0).</text>
</comment>
<dbReference type="NCBIfam" id="TIGR01144">
    <property type="entry name" value="ATP_synt_b"/>
    <property type="match status" value="1"/>
</dbReference>
<evidence type="ECO:0000256" key="13">
    <source>
        <dbReference type="ARBA" id="ARBA00025830"/>
    </source>
</evidence>